<proteinExistence type="predicted"/>
<dbReference type="Proteomes" id="UP001148838">
    <property type="component" value="Unassembled WGS sequence"/>
</dbReference>
<dbReference type="EMBL" id="JAJSOF020000042">
    <property type="protein sequence ID" value="KAJ4425655.1"/>
    <property type="molecule type" value="Genomic_DNA"/>
</dbReference>
<evidence type="ECO:0000313" key="2">
    <source>
        <dbReference type="Proteomes" id="UP001148838"/>
    </source>
</evidence>
<organism evidence="1 2">
    <name type="scientific">Periplaneta americana</name>
    <name type="common">American cockroach</name>
    <name type="synonym">Blatta americana</name>
    <dbReference type="NCBI Taxonomy" id="6978"/>
    <lineage>
        <taxon>Eukaryota</taxon>
        <taxon>Metazoa</taxon>
        <taxon>Ecdysozoa</taxon>
        <taxon>Arthropoda</taxon>
        <taxon>Hexapoda</taxon>
        <taxon>Insecta</taxon>
        <taxon>Pterygota</taxon>
        <taxon>Neoptera</taxon>
        <taxon>Polyneoptera</taxon>
        <taxon>Dictyoptera</taxon>
        <taxon>Blattodea</taxon>
        <taxon>Blattoidea</taxon>
        <taxon>Blattidae</taxon>
        <taxon>Blattinae</taxon>
        <taxon>Periplaneta</taxon>
    </lineage>
</organism>
<reference evidence="1 2" key="1">
    <citation type="journal article" date="2022" name="Allergy">
        <title>Genome assembly and annotation of Periplaneta americana reveal a comprehensive cockroach allergen profile.</title>
        <authorList>
            <person name="Wang L."/>
            <person name="Xiong Q."/>
            <person name="Saelim N."/>
            <person name="Wang L."/>
            <person name="Nong W."/>
            <person name="Wan A.T."/>
            <person name="Shi M."/>
            <person name="Liu X."/>
            <person name="Cao Q."/>
            <person name="Hui J.H.L."/>
            <person name="Sookrung N."/>
            <person name="Leung T.F."/>
            <person name="Tungtrongchitr A."/>
            <person name="Tsui S.K.W."/>
        </authorList>
    </citation>
    <scope>NUCLEOTIDE SEQUENCE [LARGE SCALE GENOMIC DNA]</scope>
    <source>
        <strain evidence="1">PWHHKU_190912</strain>
    </source>
</reference>
<name>A0ABQ8RVS7_PERAM</name>
<sequence>MMVPIVMKRLIDDPETAEFAAYFRENYLKNVTSWAYCYRVNSGLNTNMHIERMHRTLKYIYLHGKNVKRLDKAINALISFMRDKLYDRLIVLTKENNEGGNYSNDDNENDLFIHIDENDASEKGNIIEEFTKKDIPHFSLDLESQKEKLADEMLNVIKGITTANELEVYKRHMTSLKATLDAVRSKKGCDHIRPCKSNLPHKGNIVPQRRSYLQLGAAPLKSQTRAGGHRRVALSLNRLPLQNAAPLALWPAAFANTLVMDLIKMELEVDPLALQQHDNIYKMEENTALTEDLLHERFVNDILELAYYIEITQITGHPARGRRRAVPPRFSPETWSVYELVINGRQHTNNVVEGFHCHFQRLVVAHHVNI</sequence>
<evidence type="ECO:0000313" key="1">
    <source>
        <dbReference type="EMBL" id="KAJ4425655.1"/>
    </source>
</evidence>
<accession>A0ABQ8RVS7</accession>
<protein>
    <submittedName>
        <fullName evidence="1">Uncharacterized protein</fullName>
    </submittedName>
</protein>
<gene>
    <name evidence="1" type="ORF">ANN_27851</name>
</gene>
<keyword evidence="2" id="KW-1185">Reference proteome</keyword>
<comment type="caution">
    <text evidence="1">The sequence shown here is derived from an EMBL/GenBank/DDBJ whole genome shotgun (WGS) entry which is preliminary data.</text>
</comment>